<evidence type="ECO:0000313" key="2">
    <source>
        <dbReference type="Proteomes" id="UP000027195"/>
    </source>
</evidence>
<evidence type="ECO:0000313" key="1">
    <source>
        <dbReference type="EMBL" id="KDQ06775.1"/>
    </source>
</evidence>
<proteinExistence type="predicted"/>
<dbReference type="Proteomes" id="UP000027195">
    <property type="component" value="Unassembled WGS sequence"/>
</dbReference>
<gene>
    <name evidence="1" type="ORF">BOTBODRAFT_181247</name>
</gene>
<dbReference type="InParanoid" id="A0A067LWU6"/>
<dbReference type="EMBL" id="KL198123">
    <property type="protein sequence ID" value="KDQ06775.1"/>
    <property type="molecule type" value="Genomic_DNA"/>
</dbReference>
<name>A0A067LWU6_BOTB1</name>
<sequence>MDDADAARIIDDDLDGEGADYPQFHPSAAGILHKVFTTYIAPYRVHLGNNNTFLFIDGDSYGMQPTPHLIDLDAQAKLSNVRPACQDPEGEKVVQDALAIIEIKMICYDGFPENLEMLIFIRRDSPTKTSRTNTYISWIKTRLIIKHARFKTSAGLGLGGHVVRSWHEHAGARQGDIPLTVMYVFIIPPQALQAPDPALHDEVISRPNDFHANIYMCDGVIVFPHIPGPTLALTSAAAYALAALAALAEYSTGAHINAKFLQTMHGNTYKKHALALDHCADCGWQAHVKALQCRNVSLAFRAFIGFVCRSSNDEDGGIITLPIRFDVMEK</sequence>
<dbReference type="STRING" id="930990.A0A067LWU6"/>
<accession>A0A067LWU6</accession>
<protein>
    <submittedName>
        <fullName evidence="1">Uncharacterized protein</fullName>
    </submittedName>
</protein>
<organism evidence="1 2">
    <name type="scientific">Botryobasidium botryosum (strain FD-172 SS1)</name>
    <dbReference type="NCBI Taxonomy" id="930990"/>
    <lineage>
        <taxon>Eukaryota</taxon>
        <taxon>Fungi</taxon>
        <taxon>Dikarya</taxon>
        <taxon>Basidiomycota</taxon>
        <taxon>Agaricomycotina</taxon>
        <taxon>Agaricomycetes</taxon>
        <taxon>Cantharellales</taxon>
        <taxon>Botryobasidiaceae</taxon>
        <taxon>Botryobasidium</taxon>
    </lineage>
</organism>
<reference evidence="2" key="1">
    <citation type="journal article" date="2014" name="Proc. Natl. Acad. Sci. U.S.A.">
        <title>Extensive sampling of basidiomycete genomes demonstrates inadequacy of the white-rot/brown-rot paradigm for wood decay fungi.</title>
        <authorList>
            <person name="Riley R."/>
            <person name="Salamov A.A."/>
            <person name="Brown D.W."/>
            <person name="Nagy L.G."/>
            <person name="Floudas D."/>
            <person name="Held B.W."/>
            <person name="Levasseur A."/>
            <person name="Lombard V."/>
            <person name="Morin E."/>
            <person name="Otillar R."/>
            <person name="Lindquist E.A."/>
            <person name="Sun H."/>
            <person name="LaButti K.M."/>
            <person name="Schmutz J."/>
            <person name="Jabbour D."/>
            <person name="Luo H."/>
            <person name="Baker S.E."/>
            <person name="Pisabarro A.G."/>
            <person name="Walton J.D."/>
            <person name="Blanchette R.A."/>
            <person name="Henrissat B."/>
            <person name="Martin F."/>
            <person name="Cullen D."/>
            <person name="Hibbett D.S."/>
            <person name="Grigoriev I.V."/>
        </authorList>
    </citation>
    <scope>NUCLEOTIDE SEQUENCE [LARGE SCALE GENOMIC DNA]</scope>
    <source>
        <strain evidence="2">FD-172 SS1</strain>
    </source>
</reference>
<keyword evidence="2" id="KW-1185">Reference proteome</keyword>
<dbReference type="HOGENOM" id="CLU_841949_0_0_1"/>
<dbReference type="AlphaFoldDB" id="A0A067LWU6"/>